<organism evidence="2 3">
    <name type="scientific">Dunaliella salina</name>
    <name type="common">Green alga</name>
    <name type="synonym">Protococcus salinus</name>
    <dbReference type="NCBI Taxonomy" id="3046"/>
    <lineage>
        <taxon>Eukaryota</taxon>
        <taxon>Viridiplantae</taxon>
        <taxon>Chlorophyta</taxon>
        <taxon>core chlorophytes</taxon>
        <taxon>Chlorophyceae</taxon>
        <taxon>CS clade</taxon>
        <taxon>Chlamydomonadales</taxon>
        <taxon>Dunaliellaceae</taxon>
        <taxon>Dunaliella</taxon>
    </lineage>
</organism>
<evidence type="ECO:0000313" key="2">
    <source>
        <dbReference type="EMBL" id="KAF5843004.1"/>
    </source>
</evidence>
<evidence type="ECO:0000256" key="1">
    <source>
        <dbReference type="SAM" id="MobiDB-lite"/>
    </source>
</evidence>
<protein>
    <submittedName>
        <fullName evidence="2">Uncharacterized protein</fullName>
    </submittedName>
</protein>
<comment type="caution">
    <text evidence="2">The sequence shown here is derived from an EMBL/GenBank/DDBJ whole genome shotgun (WGS) entry which is preliminary data.</text>
</comment>
<feature type="region of interest" description="Disordered" evidence="1">
    <location>
        <begin position="1"/>
        <end position="22"/>
    </location>
</feature>
<gene>
    <name evidence="2" type="ORF">DUNSADRAFT_3133</name>
</gene>
<sequence length="146" mass="16173">MPTSNANTKCQRPASSANTKYQHPELQCQHQVPASSIQCQHQVPAFGAKLAAAPQPKAVFEEYQKKDDFDSIKFIESAVDDIHQTCAQQQGAIKDVIKSMSQEASGLEASSRYPQAEGSHARRMAALQADIKDIQDSIREMQENER</sequence>
<name>A0ABQ7H819_DUNSA</name>
<reference evidence="2" key="1">
    <citation type="submission" date="2017-08" db="EMBL/GenBank/DDBJ databases">
        <authorList>
            <person name="Polle J.E."/>
            <person name="Barry K."/>
            <person name="Cushman J."/>
            <person name="Schmutz J."/>
            <person name="Tran D."/>
            <person name="Hathwaick L.T."/>
            <person name="Yim W.C."/>
            <person name="Jenkins J."/>
            <person name="Mckie-Krisberg Z.M."/>
            <person name="Prochnik S."/>
            <person name="Lindquist E."/>
            <person name="Dockter R.B."/>
            <person name="Adam C."/>
            <person name="Molina H."/>
            <person name="Bunkerborg J."/>
            <person name="Jin E."/>
            <person name="Buchheim M."/>
            <person name="Magnuson J."/>
        </authorList>
    </citation>
    <scope>NUCLEOTIDE SEQUENCE</scope>
    <source>
        <strain evidence="2">CCAP 19/18</strain>
    </source>
</reference>
<feature type="region of interest" description="Disordered" evidence="1">
    <location>
        <begin position="103"/>
        <end position="123"/>
    </location>
</feature>
<accession>A0ABQ7H819</accession>
<keyword evidence="3" id="KW-1185">Reference proteome</keyword>
<evidence type="ECO:0000313" key="3">
    <source>
        <dbReference type="Proteomes" id="UP000815325"/>
    </source>
</evidence>
<feature type="compositionally biased region" description="Polar residues" evidence="1">
    <location>
        <begin position="1"/>
        <end position="21"/>
    </location>
</feature>
<dbReference type="Proteomes" id="UP000815325">
    <property type="component" value="Unassembled WGS sequence"/>
</dbReference>
<proteinExistence type="predicted"/>
<dbReference type="EMBL" id="MU069450">
    <property type="protein sequence ID" value="KAF5843004.1"/>
    <property type="molecule type" value="Genomic_DNA"/>
</dbReference>